<reference evidence="3" key="1">
    <citation type="submission" date="2019-08" db="EMBL/GenBank/DDBJ databases">
        <authorList>
            <person name="Kucharzyk K."/>
            <person name="Murdoch R.W."/>
            <person name="Higgins S."/>
            <person name="Loffler F."/>
        </authorList>
    </citation>
    <scope>NUCLEOTIDE SEQUENCE</scope>
</reference>
<dbReference type="Gene3D" id="1.10.287.950">
    <property type="entry name" value="Methyl-accepting chemotaxis protein"/>
    <property type="match status" value="1"/>
</dbReference>
<dbReference type="PANTHER" id="PTHR32089:SF112">
    <property type="entry name" value="LYSOZYME-LIKE PROTEIN-RELATED"/>
    <property type="match status" value="1"/>
</dbReference>
<dbReference type="InterPro" id="IPR004089">
    <property type="entry name" value="MCPsignal_dom"/>
</dbReference>
<dbReference type="GO" id="GO:0016020">
    <property type="term" value="C:membrane"/>
    <property type="evidence" value="ECO:0007669"/>
    <property type="project" value="InterPro"/>
</dbReference>
<dbReference type="Pfam" id="PF00015">
    <property type="entry name" value="MCPsignal"/>
    <property type="match status" value="1"/>
</dbReference>
<keyword evidence="1" id="KW-0807">Transducer</keyword>
<dbReference type="Pfam" id="PF07700">
    <property type="entry name" value="HNOB"/>
    <property type="match status" value="1"/>
</dbReference>
<comment type="caution">
    <text evidence="3">The sequence shown here is derived from an EMBL/GenBank/DDBJ whole genome shotgun (WGS) entry which is preliminary data.</text>
</comment>
<feature type="domain" description="Methyl-accepting transducer" evidence="2">
    <location>
        <begin position="312"/>
        <end position="569"/>
    </location>
</feature>
<dbReference type="SUPFAM" id="SSF58104">
    <property type="entry name" value="Methyl-accepting chemotaxis protein (MCP) signaling domain"/>
    <property type="match status" value="1"/>
</dbReference>
<dbReference type="SUPFAM" id="SSF111126">
    <property type="entry name" value="Ligand-binding domain in the NO signalling and Golgi transport"/>
    <property type="match status" value="1"/>
</dbReference>
<evidence type="ECO:0000313" key="3">
    <source>
        <dbReference type="EMBL" id="MPL58578.1"/>
    </source>
</evidence>
<protein>
    <recommendedName>
        <fullName evidence="2">Methyl-accepting transducer domain-containing protein</fullName>
    </recommendedName>
</protein>
<dbReference type="InterPro" id="IPR011644">
    <property type="entry name" value="Heme_NO-bd"/>
</dbReference>
<dbReference type="Gene3D" id="3.90.1520.10">
    <property type="entry name" value="H-NOX domain"/>
    <property type="match status" value="1"/>
</dbReference>
<dbReference type="GO" id="GO:0007165">
    <property type="term" value="P:signal transduction"/>
    <property type="evidence" value="ECO:0007669"/>
    <property type="project" value="UniProtKB-KW"/>
</dbReference>
<dbReference type="InterPro" id="IPR038158">
    <property type="entry name" value="H-NOX_domain_sf"/>
</dbReference>
<dbReference type="PROSITE" id="PS50111">
    <property type="entry name" value="CHEMOTAXIS_TRANSDUC_2"/>
    <property type="match status" value="1"/>
</dbReference>
<proteinExistence type="predicted"/>
<dbReference type="EMBL" id="VSSQ01000007">
    <property type="protein sequence ID" value="MPL58578.1"/>
    <property type="molecule type" value="Genomic_DNA"/>
</dbReference>
<gene>
    <name evidence="3" type="ORF">SDC9_04112</name>
</gene>
<dbReference type="AlphaFoldDB" id="A0A644SV55"/>
<dbReference type="InterPro" id="IPR024096">
    <property type="entry name" value="NO_sig/Golgi_transp_ligand-bd"/>
</dbReference>
<sequence length="598" mass="65620">MKGTVVGTWVSTARKVWGDDLTTQAMEYAGWLGDKIFLPTEDVEDAKPKRFVGFLAQHTGKTEDEIWLIIGKDNVVTFFNIYPAFFKQESLYSFLRSMYDVHVVVVKRIPGAKPPELLIKPISEFEAVLSYRSQRGMFGYLKGLLAGAAEHFKEEITTEIIESSADSMKIKVGFSKPITHTVTYRMNQMLSLGVVKSLPTKIGIAAAVLTALINGGLTIVGIPIPIWTAVVGGVAAGVGASVLLQPFKQIRDEIKGIQDHLYFTETKLKSGDEFEEVSEALSDYKKRVKREFIGFKGISDEMNQYADNFNGLADRMRGTSNEISGVVLDVATAATNQAQETENAVGILNGNLETLTTVVTEQTRNKQQLEMAVNEINKGFQEVQASSSKLANSMQKFADVKQSTSNLKEQATKITEITGMVAAIAGQTNLLALNAAIEAARAGEHGRGFAVVAEEVRKLAEQSEQHSTSIASDLEVLMSIISGVVDMIQDEYDILAAESRQLDEVVADNTRNVGNIHHVADNIVDMIGKLEHEMSGLSEVYGKIESLAAISEENSAATEEVSASVAIYNDKLQDMMDKIREFKSVIENFSEDINQYRT</sequence>
<accession>A0A644SV55</accession>
<dbReference type="PANTHER" id="PTHR32089">
    <property type="entry name" value="METHYL-ACCEPTING CHEMOTAXIS PROTEIN MCPB"/>
    <property type="match status" value="1"/>
</dbReference>
<name>A0A644SV55_9ZZZZ</name>
<evidence type="ECO:0000256" key="1">
    <source>
        <dbReference type="ARBA" id="ARBA00023224"/>
    </source>
</evidence>
<dbReference type="GO" id="GO:0020037">
    <property type="term" value="F:heme binding"/>
    <property type="evidence" value="ECO:0007669"/>
    <property type="project" value="InterPro"/>
</dbReference>
<evidence type="ECO:0000259" key="2">
    <source>
        <dbReference type="PROSITE" id="PS50111"/>
    </source>
</evidence>
<dbReference type="SMART" id="SM00283">
    <property type="entry name" value="MA"/>
    <property type="match status" value="1"/>
</dbReference>
<organism evidence="3">
    <name type="scientific">bioreactor metagenome</name>
    <dbReference type="NCBI Taxonomy" id="1076179"/>
    <lineage>
        <taxon>unclassified sequences</taxon>
        <taxon>metagenomes</taxon>
        <taxon>ecological metagenomes</taxon>
    </lineage>
</organism>